<comment type="subcellular location">
    <subcellularLocation>
        <location evidence="1">Cell envelope</location>
    </subcellularLocation>
</comment>
<dbReference type="NCBIfam" id="TIGR02543">
    <property type="entry name" value="List_Bact_rpt"/>
    <property type="match status" value="4"/>
</dbReference>
<feature type="domain" description="Fibronectin type-III" evidence="4">
    <location>
        <begin position="1105"/>
        <end position="1196"/>
    </location>
</feature>
<dbReference type="Pfam" id="PF25390">
    <property type="entry name" value="WD40_RLD"/>
    <property type="match status" value="1"/>
</dbReference>
<dbReference type="Gene3D" id="2.60.40.2340">
    <property type="match status" value="1"/>
</dbReference>
<dbReference type="Pfam" id="PF00041">
    <property type="entry name" value="fn3"/>
    <property type="match status" value="2"/>
</dbReference>
<dbReference type="InterPro" id="IPR013783">
    <property type="entry name" value="Ig-like_fold"/>
</dbReference>
<dbReference type="SMART" id="SM00060">
    <property type="entry name" value="FN3"/>
    <property type="match status" value="3"/>
</dbReference>
<proteinExistence type="predicted"/>
<dbReference type="InterPro" id="IPR042229">
    <property type="entry name" value="Listeria/Bacterioides_rpt_sf"/>
</dbReference>
<dbReference type="GO" id="GO:0030313">
    <property type="term" value="C:cell envelope"/>
    <property type="evidence" value="ECO:0007669"/>
    <property type="project" value="UniProtKB-SubCell"/>
</dbReference>
<dbReference type="InterPro" id="IPR036116">
    <property type="entry name" value="FN3_sf"/>
</dbReference>
<protein>
    <recommendedName>
        <fullName evidence="4">Fibronectin type-III domain-containing protein</fullName>
    </recommendedName>
</protein>
<dbReference type="RefSeq" id="WP_119114286.1">
    <property type="nucleotide sequence ID" value="NZ_CBCSEO010000013.1"/>
</dbReference>
<dbReference type="InterPro" id="IPR000408">
    <property type="entry name" value="Reg_chr_condens"/>
</dbReference>
<dbReference type="PROSITE" id="PS50012">
    <property type="entry name" value="RCC1_3"/>
    <property type="match status" value="5"/>
</dbReference>
<feature type="domain" description="Fibronectin type-III" evidence="4">
    <location>
        <begin position="1197"/>
        <end position="1288"/>
    </location>
</feature>
<dbReference type="InterPro" id="IPR058923">
    <property type="entry name" value="RCC1-like_dom"/>
</dbReference>
<dbReference type="InterPro" id="IPR009091">
    <property type="entry name" value="RCC1/BLIP-II"/>
</dbReference>
<dbReference type="Proteomes" id="UP000265816">
    <property type="component" value="Unassembled WGS sequence"/>
</dbReference>
<evidence type="ECO:0000256" key="3">
    <source>
        <dbReference type="ARBA" id="ARBA00022737"/>
    </source>
</evidence>
<accession>A0A398B3Y7</accession>
<dbReference type="Pfam" id="PF09479">
    <property type="entry name" value="Flg_new"/>
    <property type="match status" value="4"/>
</dbReference>
<dbReference type="PROSITE" id="PS50853">
    <property type="entry name" value="FN3"/>
    <property type="match status" value="3"/>
</dbReference>
<dbReference type="PRINTS" id="PR00633">
    <property type="entry name" value="RCCNDNSATION"/>
</dbReference>
<dbReference type="Pfam" id="PF13540">
    <property type="entry name" value="RCC1_2"/>
    <property type="match status" value="2"/>
</dbReference>
<evidence type="ECO:0000259" key="4">
    <source>
        <dbReference type="PROSITE" id="PS50853"/>
    </source>
</evidence>
<dbReference type="Gene3D" id="2.60.40.10">
    <property type="entry name" value="Immunoglobulins"/>
    <property type="match status" value="3"/>
</dbReference>
<name>A0A398B3Y7_9BACI</name>
<dbReference type="PANTHER" id="PTHR45982:SF1">
    <property type="entry name" value="REGULATOR OF CHROMOSOME CONDENSATION"/>
    <property type="match status" value="1"/>
</dbReference>
<gene>
    <name evidence="5" type="ORF">D1970_18225</name>
</gene>
<keyword evidence="6" id="KW-1185">Reference proteome</keyword>
<dbReference type="PANTHER" id="PTHR45982">
    <property type="entry name" value="REGULATOR OF CHROMOSOME CONDENSATION"/>
    <property type="match status" value="1"/>
</dbReference>
<dbReference type="OrthoDB" id="9802993at2"/>
<sequence>MKNIIRFTIFILLLNMFSAVFFSLDKVNAENITIENNSPVQKAVAGGRNSAIKKMDGTVWLWGDNSDNQLGRENVIFSSTPVSAIGLKNIKSISTSNRFSMAVMEDGTLWWWGNTFFPLQDSYNTGYSKSNIPVQLEGIDNVKEVSLGDDYAIILKKDGTVYSVGSSYYGRLGTGGSIDDPNRGGYSQGISQIETLKDVVAVSVSKEYALALKEDGTVWAWGRNNYGQLGNGTLTSSSTPVQVLVANNINKIVAGENTSFAIDENGFLWGWGRNSNYLIGSGSGSTSTPTLVYNLTNVTSIEANSNFALIKKSDGTIWGWGKNSNGLLNEADGGGTVGPTLLNDLEGIAIFKTAPEAIVAVTASGKVKIKGKLFEKVDSEYKVENLDYISNVSISEDHVLVLNEEGIVKAWGKNDVGQLGNGNLINSNVPLMLPGITNIVDVKPSISSFILLNSAGEVFIVGSRGKTNNSTALPGVPNVYKIDGLNHVKKIATSGYDVLALTVDGSIWKYTRSSGGDPISFLTKEISQGDFIDIACSNDHYVALKEDGTVWNWGNNDNGQLGDGTLTSKTTPVKTLNIDHVTSIHAQPGITIALRDDGTVWGWGSSHSYLLGPNSQAKRILPTQIQGLSNIKELYITENRAFAKDADHVFYGWGEAFGIINNPTDQFLSSPVKMDDVEGVQEIAPSSQFQLMVKSDGSIYAKGINYEGELGTGSYNYAYEPTKVVFDLRSSLANIVTFSIGNEFVPAQIDLVNHEVKLIVPSDTDLTNVRPNIGISVGSTIEPSNEEYQDFTSPADYNVTAEDGTVEKWKVTVLKNTEININVQFETFGGTLLKNQVKNFYSLIDRPEDPEKQGYEFKGWYKDENLSSEYDFAKKLTEDITLYAKWEPKNYTVSFDAQGGSYIADITGTYGTAIQEPEKPMKTGYAFSGWYKDSLYDTAWDFNTDKLTDNITLYAKWEPNEYTIHFDSQGGSNIADYFGKYGMPIAKPENPIKAGYTFIGWNKDLLLTSLWDFAFDTVASDQTLYADWKINRYSVTFNSQGGTQVAGQTINFNSTVSTPAAPKKTGYTFGGWYKEASCIHQWDFSKETVKENTTLYAKWIPNPAKPSSPKATSVSYNSIKISWIGVSGANGYEVDRATSSTGKYSPVVTTSSTNFTHTGLTTNTSYYYKVRAYRLVSSIKVYGDFSPVVSAKPVPSVPGSVKAASASYNSIKTSWAAVSGANGYAVYRATSSTGTYSYVGTTSSTSYTNTGLTTNKTYYYKVRTYRLVGSSKVYGNYSGVVSAKPVPSIPANLKAARYSSSSIKLTWSKVSGATGYQVYRATSKTGTYSYVKGTTSSSYINTGLTKKKTYYYKIRAYRTVGKTKVYSGWTTIVSAMPY</sequence>
<evidence type="ECO:0000256" key="1">
    <source>
        <dbReference type="ARBA" id="ARBA00004196"/>
    </source>
</evidence>
<dbReference type="Gene3D" id="2.60.40.4270">
    <property type="entry name" value="Listeria-Bacteroides repeat domain"/>
    <property type="match status" value="4"/>
</dbReference>
<dbReference type="CDD" id="cd00063">
    <property type="entry name" value="FN3"/>
    <property type="match status" value="2"/>
</dbReference>
<reference evidence="5 6" key="1">
    <citation type="submission" date="2018-08" db="EMBL/GenBank/DDBJ databases">
        <title>Bacillus jemisoniae sp. nov., Bacillus chryseoplanitiae sp. nov., Bacillus resnikiae sp. nov., and Bacillus frankliniae sp. nov., isolated from Viking spacecraft and associated surfaces.</title>
        <authorList>
            <person name="Seuylemezian A."/>
            <person name="Vaishampayan P."/>
        </authorList>
    </citation>
    <scope>NUCLEOTIDE SEQUENCE [LARGE SCALE GENOMIC DNA]</scope>
    <source>
        <strain evidence="5 6">JJ-247</strain>
    </source>
</reference>
<dbReference type="Gene3D" id="2.130.10.30">
    <property type="entry name" value="Regulator of chromosome condensation 1/beta-lactamase-inhibitor protein II"/>
    <property type="match status" value="2"/>
</dbReference>
<evidence type="ECO:0000313" key="5">
    <source>
        <dbReference type="EMBL" id="RID82670.1"/>
    </source>
</evidence>
<dbReference type="InterPro" id="IPR013378">
    <property type="entry name" value="InlB-like_B-rpt"/>
</dbReference>
<comment type="caution">
    <text evidence="5">The sequence shown here is derived from an EMBL/GenBank/DDBJ whole genome shotgun (WGS) entry which is preliminary data.</text>
</comment>
<organism evidence="5 6">
    <name type="scientific">Mesobacillus zeae</name>
    <dbReference type="NCBI Taxonomy" id="1917180"/>
    <lineage>
        <taxon>Bacteria</taxon>
        <taxon>Bacillati</taxon>
        <taxon>Bacillota</taxon>
        <taxon>Bacilli</taxon>
        <taxon>Bacillales</taxon>
        <taxon>Bacillaceae</taxon>
        <taxon>Mesobacillus</taxon>
    </lineage>
</organism>
<dbReference type="EMBL" id="QWVT01000033">
    <property type="protein sequence ID" value="RID82670.1"/>
    <property type="molecule type" value="Genomic_DNA"/>
</dbReference>
<evidence type="ECO:0000313" key="6">
    <source>
        <dbReference type="Proteomes" id="UP000265816"/>
    </source>
</evidence>
<keyword evidence="2" id="KW-0344">Guanine-nucleotide releasing factor</keyword>
<dbReference type="SUPFAM" id="SSF50985">
    <property type="entry name" value="RCC1/BLIP-II"/>
    <property type="match status" value="3"/>
</dbReference>
<keyword evidence="3" id="KW-0677">Repeat</keyword>
<dbReference type="InterPro" id="IPR003961">
    <property type="entry name" value="FN3_dom"/>
</dbReference>
<dbReference type="SUPFAM" id="SSF49265">
    <property type="entry name" value="Fibronectin type III"/>
    <property type="match status" value="2"/>
</dbReference>
<dbReference type="InterPro" id="IPR051553">
    <property type="entry name" value="Ran_GTPase-activating"/>
</dbReference>
<feature type="domain" description="Fibronectin type-III" evidence="4">
    <location>
        <begin position="1289"/>
        <end position="1377"/>
    </location>
</feature>
<evidence type="ECO:0000256" key="2">
    <source>
        <dbReference type="ARBA" id="ARBA00022658"/>
    </source>
</evidence>